<keyword evidence="16" id="KW-0407">Ion channel</keyword>
<feature type="transmembrane region" description="Helical" evidence="21">
    <location>
        <begin position="118"/>
        <end position="137"/>
    </location>
</feature>
<evidence type="ECO:0000256" key="5">
    <source>
        <dbReference type="ARBA" id="ARBA00022673"/>
    </source>
</evidence>
<keyword evidence="14" id="KW-1015">Disulfide bond</keyword>
<dbReference type="FunFam" id="1.20.120.350:FF:000010">
    <property type="entry name" value="Voltage-dependent L-type calcium channel subunit alpha"/>
    <property type="match status" value="1"/>
</dbReference>
<feature type="region of interest" description="Disordered" evidence="20">
    <location>
        <begin position="36"/>
        <end position="55"/>
    </location>
</feature>
<evidence type="ECO:0000313" key="23">
    <source>
        <dbReference type="EMBL" id="KAJ8047198.1"/>
    </source>
</evidence>
<keyword evidence="12" id="KW-0406">Ion transport</keyword>
<dbReference type="InterPro" id="IPR050599">
    <property type="entry name" value="VDCC_alpha-1_subunit"/>
</dbReference>
<evidence type="ECO:0000256" key="15">
    <source>
        <dbReference type="ARBA" id="ARBA00023180"/>
    </source>
</evidence>
<evidence type="ECO:0000313" key="24">
    <source>
        <dbReference type="Proteomes" id="UP001152320"/>
    </source>
</evidence>
<dbReference type="InterPro" id="IPR005821">
    <property type="entry name" value="Ion_trans_dom"/>
</dbReference>
<evidence type="ECO:0000256" key="3">
    <source>
        <dbReference type="ARBA" id="ARBA00022553"/>
    </source>
</evidence>
<evidence type="ECO:0000256" key="7">
    <source>
        <dbReference type="ARBA" id="ARBA00022723"/>
    </source>
</evidence>
<dbReference type="FunFam" id="1.20.120.350:FF:000001">
    <property type="entry name" value="Voltage-dependent L-type calcium channel subunit alpha"/>
    <property type="match status" value="1"/>
</dbReference>
<feature type="compositionally biased region" description="Basic and acidic residues" evidence="20">
    <location>
        <begin position="843"/>
        <end position="855"/>
    </location>
</feature>
<accession>A0A9Q1CLZ9</accession>
<protein>
    <recommendedName>
        <fullName evidence="19">Voltage-dependent L-type calcium channel subunit alpha</fullName>
    </recommendedName>
</protein>
<evidence type="ECO:0000256" key="18">
    <source>
        <dbReference type="PIRSR" id="PIRSR602077-3"/>
    </source>
</evidence>
<dbReference type="GO" id="GO:0098703">
    <property type="term" value="P:calcium ion import across plasma membrane"/>
    <property type="evidence" value="ECO:0007669"/>
    <property type="project" value="TreeGrafter"/>
</dbReference>
<keyword evidence="13 21" id="KW-0472">Membrane</keyword>
<keyword evidence="2" id="KW-0813">Transport</keyword>
<feature type="region of interest" description="Disordered" evidence="20">
    <location>
        <begin position="1676"/>
        <end position="1779"/>
    </location>
</feature>
<feature type="transmembrane region" description="Helical" evidence="21">
    <location>
        <begin position="953"/>
        <end position="972"/>
    </location>
</feature>
<dbReference type="PANTHER" id="PTHR45628:SF1">
    <property type="entry name" value="VOLTAGE-DEPENDENT CALCIUM CHANNEL TYPE D SUBUNIT ALPHA-1"/>
    <property type="match status" value="1"/>
</dbReference>
<feature type="compositionally biased region" description="Acidic residues" evidence="20">
    <location>
        <begin position="822"/>
        <end position="833"/>
    </location>
</feature>
<feature type="binding site" evidence="17">
    <location>
        <position position="1101"/>
    </location>
    <ligand>
        <name>Ca(2+)</name>
        <dbReference type="ChEBI" id="CHEBI:29108"/>
    </ligand>
</feature>
<name>A0A9Q1CLZ9_HOLLE</name>
<dbReference type="InterPro" id="IPR005446">
    <property type="entry name" value="VDCC_L_a1su"/>
</dbReference>
<evidence type="ECO:0000256" key="16">
    <source>
        <dbReference type="ARBA" id="ARBA00023303"/>
    </source>
</evidence>
<evidence type="ECO:0000256" key="17">
    <source>
        <dbReference type="PIRSR" id="PIRSR602077-1"/>
    </source>
</evidence>
<evidence type="ECO:0000256" key="11">
    <source>
        <dbReference type="ARBA" id="ARBA00022989"/>
    </source>
</evidence>
<feature type="transmembrane region" description="Helical" evidence="21">
    <location>
        <begin position="1334"/>
        <end position="1357"/>
    </location>
</feature>
<evidence type="ECO:0000256" key="10">
    <source>
        <dbReference type="ARBA" id="ARBA00022882"/>
    </source>
</evidence>
<evidence type="ECO:0000256" key="14">
    <source>
        <dbReference type="ARBA" id="ARBA00023157"/>
    </source>
</evidence>
<dbReference type="Gene3D" id="1.20.120.350">
    <property type="entry name" value="Voltage-gated potassium channels. Chain C"/>
    <property type="match status" value="4"/>
</dbReference>
<keyword evidence="4 19" id="KW-0109">Calcium transport</keyword>
<feature type="transmembrane region" description="Helical" evidence="21">
    <location>
        <begin position="921"/>
        <end position="941"/>
    </location>
</feature>
<feature type="transmembrane region" description="Helical" evidence="21">
    <location>
        <begin position="529"/>
        <end position="547"/>
    </location>
</feature>
<keyword evidence="6 21" id="KW-0812">Transmembrane</keyword>
<feature type="compositionally biased region" description="Basic and acidic residues" evidence="20">
    <location>
        <begin position="780"/>
        <end position="821"/>
    </location>
</feature>
<keyword evidence="10 19" id="KW-0851">Voltage-gated channel</keyword>
<feature type="region of interest" description="Disordered" evidence="20">
    <location>
        <begin position="1793"/>
        <end position="1833"/>
    </location>
</feature>
<comment type="subcellular location">
    <subcellularLocation>
        <location evidence="1 19">Membrane</location>
        <topology evidence="1 19">Multi-pass membrane protein</topology>
    </subcellularLocation>
</comment>
<feature type="transmembrane region" description="Helical" evidence="21">
    <location>
        <begin position="702"/>
        <end position="728"/>
    </location>
</feature>
<evidence type="ECO:0000256" key="13">
    <source>
        <dbReference type="ARBA" id="ARBA00023136"/>
    </source>
</evidence>
<feature type="transmembrane region" description="Helical" evidence="21">
    <location>
        <begin position="1018"/>
        <end position="1037"/>
    </location>
</feature>
<dbReference type="FunFam" id="1.20.120.350:FF:000006">
    <property type="entry name" value="Voltage-dependent L-type calcium channel subunit alpha"/>
    <property type="match status" value="1"/>
</dbReference>
<feature type="compositionally biased region" description="Basic and acidic residues" evidence="20">
    <location>
        <begin position="1815"/>
        <end position="1833"/>
    </location>
</feature>
<evidence type="ECO:0000259" key="22">
    <source>
        <dbReference type="SMART" id="SM01062"/>
    </source>
</evidence>
<dbReference type="GO" id="GO:0008331">
    <property type="term" value="F:high voltage-gated calcium channel activity"/>
    <property type="evidence" value="ECO:0007669"/>
    <property type="project" value="TreeGrafter"/>
</dbReference>
<feature type="transmembrane region" description="Helical" evidence="21">
    <location>
        <begin position="1269"/>
        <end position="1286"/>
    </location>
</feature>
<dbReference type="Proteomes" id="UP001152320">
    <property type="component" value="Chromosome 2"/>
</dbReference>
<feature type="transmembrane region" description="Helical" evidence="21">
    <location>
        <begin position="1236"/>
        <end position="1257"/>
    </location>
</feature>
<dbReference type="GO" id="GO:0046872">
    <property type="term" value="F:metal ion binding"/>
    <property type="evidence" value="ECO:0007669"/>
    <property type="project" value="UniProtKB-KW"/>
</dbReference>
<feature type="transmembrane region" description="Helical" evidence="21">
    <location>
        <begin position="883"/>
        <end position="901"/>
    </location>
</feature>
<feature type="transmembrane region" description="Helical" evidence="21">
    <location>
        <begin position="190"/>
        <end position="208"/>
    </location>
</feature>
<feature type="transmembrane region" description="Helical" evidence="21">
    <location>
        <begin position="1419"/>
        <end position="1444"/>
    </location>
</feature>
<feature type="transmembrane region" description="Helical" evidence="21">
    <location>
        <begin position="254"/>
        <end position="277"/>
    </location>
</feature>
<dbReference type="FunFam" id="1.10.287.70:FF:000107">
    <property type="entry name" value="Voltage-dependent L-type calcium channel subunit alpha"/>
    <property type="match status" value="1"/>
</dbReference>
<dbReference type="Pfam" id="PF08763">
    <property type="entry name" value="Ca_chan_IQ"/>
    <property type="match status" value="1"/>
</dbReference>
<organism evidence="23 24">
    <name type="scientific">Holothuria leucospilota</name>
    <name type="common">Black long sea cucumber</name>
    <name type="synonym">Mertensiothuria leucospilota</name>
    <dbReference type="NCBI Taxonomy" id="206669"/>
    <lineage>
        <taxon>Eukaryota</taxon>
        <taxon>Metazoa</taxon>
        <taxon>Echinodermata</taxon>
        <taxon>Eleutherozoa</taxon>
        <taxon>Echinozoa</taxon>
        <taxon>Holothuroidea</taxon>
        <taxon>Aspidochirotacea</taxon>
        <taxon>Aspidochirotida</taxon>
        <taxon>Holothuriidae</taxon>
        <taxon>Holothuria</taxon>
    </lineage>
</organism>
<gene>
    <name evidence="23" type="ORF">HOLleu_06138</name>
</gene>
<dbReference type="FunFam" id="1.20.120.350:FF:000040">
    <property type="entry name" value="Voltage-dependent L-type calcium channel subunit alpha"/>
    <property type="match status" value="1"/>
</dbReference>
<keyword evidence="7 17" id="KW-0479">Metal-binding</keyword>
<keyword evidence="15 18" id="KW-0325">Glycoprotein</keyword>
<dbReference type="PRINTS" id="PR01630">
    <property type="entry name" value="LVDCCALPHA1"/>
</dbReference>
<evidence type="ECO:0000256" key="2">
    <source>
        <dbReference type="ARBA" id="ARBA00022448"/>
    </source>
</evidence>
<dbReference type="Pfam" id="PF00520">
    <property type="entry name" value="Ion_trans"/>
    <property type="match status" value="4"/>
</dbReference>
<feature type="binding site" evidence="17">
    <location>
        <position position="681"/>
    </location>
    <ligand>
        <name>Ca(2+)</name>
        <dbReference type="ChEBI" id="CHEBI:29108"/>
    </ligand>
</feature>
<feature type="compositionally biased region" description="Basic and acidic residues" evidence="20">
    <location>
        <begin position="740"/>
        <end position="761"/>
    </location>
</feature>
<dbReference type="FunFam" id="1.10.287.70:FF:000009">
    <property type="entry name" value="Voltage-dependent L-type calcium channel subunit alpha"/>
    <property type="match status" value="1"/>
</dbReference>
<evidence type="ECO:0000256" key="9">
    <source>
        <dbReference type="ARBA" id="ARBA00022837"/>
    </source>
</evidence>
<comment type="caution">
    <text evidence="23">The sequence shown here is derived from an EMBL/GenBank/DDBJ whole genome shotgun (WGS) entry which is preliminary data.</text>
</comment>
<feature type="compositionally biased region" description="Polar residues" evidence="20">
    <location>
        <begin position="42"/>
        <end position="55"/>
    </location>
</feature>
<keyword evidence="8" id="KW-0677">Repeat</keyword>
<dbReference type="InterPro" id="IPR014873">
    <property type="entry name" value="VDCC_a1su_IQ"/>
</dbReference>
<evidence type="ECO:0000256" key="21">
    <source>
        <dbReference type="SAM" id="Phobius"/>
    </source>
</evidence>
<comment type="function">
    <text evidence="19">Voltage-sensitive calcium channels (VSCC) mediate the entry of calcium ions into excitable cells and are also involved in a variety of calcium-dependent processes, including muscle contraction, hormone or neurotransmitter release, gene expression, cell motility, cell division and cell death.</text>
</comment>
<evidence type="ECO:0000256" key="6">
    <source>
        <dbReference type="ARBA" id="ARBA00022692"/>
    </source>
</evidence>
<keyword evidence="5 19" id="KW-0107">Calcium channel</keyword>
<dbReference type="Gene3D" id="6.10.250.2180">
    <property type="match status" value="1"/>
</dbReference>
<dbReference type="FunFam" id="1.10.287.70:FF:000117">
    <property type="entry name" value="Voltage-gated Ca2+ channel, alpha subunit"/>
    <property type="match status" value="1"/>
</dbReference>
<feature type="binding site" evidence="17">
    <location>
        <position position="348"/>
    </location>
    <ligand>
        <name>Ca(2+)</name>
        <dbReference type="ChEBI" id="CHEBI:29108"/>
    </ligand>
</feature>
<feature type="transmembrane region" description="Helical" evidence="21">
    <location>
        <begin position="367"/>
        <end position="389"/>
    </location>
</feature>
<dbReference type="Gene3D" id="6.10.250.2500">
    <property type="match status" value="1"/>
</dbReference>
<feature type="transmembrane region" description="Helical" evidence="21">
    <location>
        <begin position="1207"/>
        <end position="1224"/>
    </location>
</feature>
<feature type="transmembrane region" description="Helical" evidence="21">
    <location>
        <begin position="157"/>
        <end position="178"/>
    </location>
</feature>
<feature type="region of interest" description="Disordered" evidence="20">
    <location>
        <begin position="434"/>
        <end position="468"/>
    </location>
</feature>
<evidence type="ECO:0000256" key="20">
    <source>
        <dbReference type="SAM" id="MobiDB-lite"/>
    </source>
</evidence>
<feature type="transmembrane region" description="Helical" evidence="21">
    <location>
        <begin position="334"/>
        <end position="355"/>
    </location>
</feature>
<dbReference type="InterPro" id="IPR002077">
    <property type="entry name" value="VDCCAlpha1"/>
</dbReference>
<feature type="region of interest" description="Disordered" evidence="20">
    <location>
        <begin position="740"/>
        <end position="855"/>
    </location>
</feature>
<feature type="transmembrane region" description="Helical" evidence="21">
    <location>
        <begin position="499"/>
        <end position="517"/>
    </location>
</feature>
<feature type="glycosylation site" description="N-linked (GlcNAc...) asparagine" evidence="18">
    <location>
        <position position="313"/>
    </location>
</feature>
<dbReference type="SMART" id="SM01062">
    <property type="entry name" value="Ca_chan_IQ"/>
    <property type="match status" value="1"/>
</dbReference>
<evidence type="ECO:0000256" key="19">
    <source>
        <dbReference type="RuleBase" id="RU003808"/>
    </source>
</evidence>
<dbReference type="Pfam" id="PF16905">
    <property type="entry name" value="GPHH"/>
    <property type="match status" value="1"/>
</dbReference>
<keyword evidence="11 21" id="KW-1133">Transmembrane helix</keyword>
<keyword evidence="3" id="KW-0597">Phosphoprotein</keyword>
<dbReference type="FunFam" id="1.10.287.70:FF:000007">
    <property type="entry name" value="Voltage-dependent L-type calcium channel subunit alpha"/>
    <property type="match status" value="1"/>
</dbReference>
<dbReference type="GO" id="GO:0005891">
    <property type="term" value="C:voltage-gated calcium channel complex"/>
    <property type="evidence" value="ECO:0007669"/>
    <property type="project" value="InterPro"/>
</dbReference>
<evidence type="ECO:0000256" key="1">
    <source>
        <dbReference type="ARBA" id="ARBA00004141"/>
    </source>
</evidence>
<evidence type="ECO:0000256" key="4">
    <source>
        <dbReference type="ARBA" id="ARBA00022568"/>
    </source>
</evidence>
<feature type="transmembrane region" description="Helical" evidence="21">
    <location>
        <begin position="628"/>
        <end position="648"/>
    </location>
</feature>
<dbReference type="OrthoDB" id="431720at2759"/>
<comment type="similarity">
    <text evidence="19">Belongs to the calcium channel alpha-1 subunit (TC 1.A.1.11) family.</text>
</comment>
<reference evidence="23" key="1">
    <citation type="submission" date="2021-10" db="EMBL/GenBank/DDBJ databases">
        <title>Tropical sea cucumber genome reveals ecological adaptation and Cuvierian tubules defense mechanism.</title>
        <authorList>
            <person name="Chen T."/>
        </authorList>
    </citation>
    <scope>NUCLEOTIDE SEQUENCE</scope>
    <source>
        <strain evidence="23">Nanhai2018</strain>
        <tissue evidence="23">Muscle</tissue>
    </source>
</reference>
<dbReference type="EMBL" id="JAIZAY010000002">
    <property type="protein sequence ID" value="KAJ8047198.1"/>
    <property type="molecule type" value="Genomic_DNA"/>
</dbReference>
<keyword evidence="9 17" id="KW-0106">Calcium</keyword>
<dbReference type="PANTHER" id="PTHR45628">
    <property type="entry name" value="VOLTAGE-DEPENDENT CALCIUM CHANNEL TYPE A SUBUNIT ALPHA-1"/>
    <property type="match status" value="1"/>
</dbReference>
<dbReference type="PRINTS" id="PR00167">
    <property type="entry name" value="CACHANNEL"/>
</dbReference>
<proteinExistence type="inferred from homology"/>
<dbReference type="InterPro" id="IPR031649">
    <property type="entry name" value="GPHH_dom"/>
</dbReference>
<feature type="transmembrane region" description="Helical" evidence="21">
    <location>
        <begin position="1127"/>
        <end position="1155"/>
    </location>
</feature>
<sequence length="1833" mass="209161">MDVQNRGLPNNVSPSASSGTYFTGNIAKTSPFATLPARTAAPGSQNTADNTTQAKPLSNAWKATLDAAATTSTLSSMNKKRNQKKQPIGNIRPPRALFCLKLDNRFRRMCIKIVEWKPFEYLILITIFLNCVALATYTPFPEGDSNDINDKLEIVEYVFIVIFLIEAILKIGAYGLLFHAGAYLRNGWNILDALIVVVGIVSIISPKASSKGGGIGFDPKALRAFRVFRPLRLVSGVPSLQVVLNSILRAMVPLLHIALLVIFVIIIYAIVGLELFMGQLHRTCFEKDTDILALPDPHPCGDNGFNCVAEVGNNTECKAGWEGPNNGITNFDNIGLAMLTVFQCITMEGWTDILYDINDSMGSHWPWIYFVSLIIIGSFFVLNLILGVLSGEFSKEREKAKNRGAFQKLREKQQIEEDLRGYLDWICQAEDIDPENEIEQGQPPKHVPKPISESSSEKSDMGSNGEIPQQTWTEKRKRQFKRWNRRCRRLCRQAVKSQTFYWLVIVMVFLNTVIIGMEYHNQPPFLGQIQDTGNLLFVIIFTIEMLIKMYSLGMQGYFVSLFNRFDCFVVCSSLIEITLTYAELIPPIGLSVLRCVRLLRVFKVTRYWAALRNLVASLLNSIRSIASLLLLLFLFILIFALLGMQLFGGKFNFNPKEMKPRSNFDNFWQALFTVFQILTGEDWNEVMYDGIQSHNGVNSEGIIFSFYFIMLFICGNYILLNVFLAIAVDNLADAESLTAYEKEKEEEKKKKSIRRKEDLDLSKQLPPGVDPSGVIRGPKRLQEKKKALKNEVFNHKSRSQDSDNEKMKSEDEEARKSLKESEAEEDEEEDEETVTTSGARPRRLSEIKMPNRKEPMPKASSLFIFSPDNRFRKICYRVCNHSYFTNVVLVMILVSSGMLAAEDPLDKDKYRNQILDYFDYGFTGIFTFEIIIKVISYGLVLHKGAFCRSAFNLLDLLVVIVSLVSIILAIQAENSPFSAIKILRVLRVLRPLRAINRAKGLKHVVQCVFVAIKTIGNIMLVTLLLVFMFACIGVQLFSGRFYSCSDRDKFTEDECQGFYFEYQEGDIDNYETQPREWQLNEFHFNDVLSGMLALFTVATFEGWPKLLYVAIDSNQVNHGPIYNYRQVVAAFFFAYIIVIAFFMVNIFVGFVIVTFQNEGEQEFKNCELDKNQRNCLEFALKARPVKKYIPKNPKQRTIWKLVSSQPFEYAIFILIMCNTVILAMKYDGEPQSYAHALDLLNIIFTAIFTVECILKMIAFTPKNYFKDMWNIFDFIIVLGTIVHIIITKINPTAMEAAPSINFFRLFRVMRLVKLLSRGEGIRTLLWTFIKSFQALPYVALLIVMLFFIYAVIGMQVFGNIKTTHSGPINRNNNFQTFPAALLVLFRSATGEAWQQVMLACVDGDCEESDDESDAKCGTIFAYIYFISFYSICSFLIINLFVAVIMDNFDYLTRDWSILGPHHLEEFVRQWSEFDPEATGRIKHLDVVTLLRNISPPLGFGKLCPHRIACKKLVSMNMPLNSDGTVMFNATLFALIRTSLRIKTEGNIDQANDELRIVIKKIWKRTSPKLLDQVVPPPGDNDDVTVGKFYATYLIQDYFRRFKQRKRERQGQTTSSFALQAGLRTLHDMGPQIKRAISGNLEGMDENEMFDQEEPNHRRSHSLFGTVLNIYHNRRQSAPLHNTPYSPKRNPIPPYQSKNITVSPNNHRKLSPANSLNNYQPTPRSTSPYNFSPHGSFRNRRGNPRNAVQVSSPHSPGFSPVNSPHAPLLQRNQHPHGMMHRDMNQHHSLLERVEDTSPRSLSPIDGMEEDVSSGEYHPEPYVDPYREPYRDYSR</sequence>
<feature type="compositionally biased region" description="Polar residues" evidence="20">
    <location>
        <begin position="1711"/>
        <end position="1729"/>
    </location>
</feature>
<dbReference type="Gene3D" id="1.10.287.70">
    <property type="match status" value="4"/>
</dbReference>
<evidence type="ECO:0000256" key="12">
    <source>
        <dbReference type="ARBA" id="ARBA00023065"/>
    </source>
</evidence>
<dbReference type="SUPFAM" id="SSF81324">
    <property type="entry name" value="Voltage-gated potassium channels"/>
    <property type="match status" value="4"/>
</dbReference>
<feature type="domain" description="Voltage-dependent calcium channel alpha-1 subunit IQ" evidence="22">
    <location>
        <begin position="1580"/>
        <end position="1613"/>
    </location>
</feature>
<dbReference type="InterPro" id="IPR027359">
    <property type="entry name" value="Volt_channel_dom_sf"/>
</dbReference>
<evidence type="ECO:0000256" key="8">
    <source>
        <dbReference type="ARBA" id="ARBA00022737"/>
    </source>
</evidence>
<feature type="compositionally biased region" description="Polar residues" evidence="20">
    <location>
        <begin position="1695"/>
        <end position="1704"/>
    </location>
</feature>
<keyword evidence="24" id="KW-1185">Reference proteome</keyword>